<evidence type="ECO:0000256" key="1">
    <source>
        <dbReference type="SAM" id="MobiDB-lite"/>
    </source>
</evidence>
<dbReference type="EMBL" id="KL659593">
    <property type="protein sequence ID" value="KFA69247.1"/>
    <property type="molecule type" value="Genomic_DNA"/>
</dbReference>
<sequence length="166" mass="18708">KGIAFASFDISALKQKQLFIDAYKKARKAAITKGNLEAGFAATGIYPLYLEHAVEAVLSLDQPLLQDVIPPVPRKRKTDDPEIWNTPTNSHELQQQLVATHCPADKESQARQSKKKVRYDPNEGFADVKQIEEARLVAEEQQRWAREKHNEPDFADSIEAKGSIQK</sequence>
<feature type="non-terminal residue" evidence="2">
    <location>
        <position position="1"/>
    </location>
</feature>
<evidence type="ECO:0000313" key="2">
    <source>
        <dbReference type="EMBL" id="KFA69247.1"/>
    </source>
</evidence>
<dbReference type="Proteomes" id="UP000028524">
    <property type="component" value="Unassembled WGS sequence"/>
</dbReference>
<dbReference type="HOGENOM" id="CLU_1606688_0_0_1"/>
<protein>
    <submittedName>
        <fullName evidence="2">Uncharacterized protein</fullName>
    </submittedName>
</protein>
<accession>A0A084QZ62</accession>
<proteinExistence type="predicted"/>
<dbReference type="OrthoDB" id="5396311at2759"/>
<name>A0A084QZ62_STAC4</name>
<organism evidence="2 3">
    <name type="scientific">Stachybotrys chlorohalonatus (strain IBT 40285)</name>
    <dbReference type="NCBI Taxonomy" id="1283841"/>
    <lineage>
        <taxon>Eukaryota</taxon>
        <taxon>Fungi</taxon>
        <taxon>Dikarya</taxon>
        <taxon>Ascomycota</taxon>
        <taxon>Pezizomycotina</taxon>
        <taxon>Sordariomycetes</taxon>
        <taxon>Hypocreomycetidae</taxon>
        <taxon>Hypocreales</taxon>
        <taxon>Stachybotryaceae</taxon>
        <taxon>Stachybotrys</taxon>
    </lineage>
</organism>
<dbReference type="AlphaFoldDB" id="A0A084QZ62"/>
<reference evidence="2 3" key="1">
    <citation type="journal article" date="2014" name="BMC Genomics">
        <title>Comparative genome sequencing reveals chemotype-specific gene clusters in the toxigenic black mold Stachybotrys.</title>
        <authorList>
            <person name="Semeiks J."/>
            <person name="Borek D."/>
            <person name="Otwinowski Z."/>
            <person name="Grishin N.V."/>
        </authorList>
    </citation>
    <scope>NUCLEOTIDE SEQUENCE [LARGE SCALE GENOMIC DNA]</scope>
    <source>
        <strain evidence="2 3">IBT 40285</strain>
    </source>
</reference>
<feature type="region of interest" description="Disordered" evidence="1">
    <location>
        <begin position="102"/>
        <end position="121"/>
    </location>
</feature>
<dbReference type="STRING" id="1283841.A0A084QZ62"/>
<keyword evidence="3" id="KW-1185">Reference proteome</keyword>
<evidence type="ECO:0000313" key="3">
    <source>
        <dbReference type="Proteomes" id="UP000028524"/>
    </source>
</evidence>
<feature type="compositionally biased region" description="Basic and acidic residues" evidence="1">
    <location>
        <begin position="142"/>
        <end position="152"/>
    </location>
</feature>
<feature type="region of interest" description="Disordered" evidence="1">
    <location>
        <begin position="142"/>
        <end position="166"/>
    </location>
</feature>
<gene>
    <name evidence="2" type="ORF">S40285_09309</name>
</gene>
<dbReference type="InParanoid" id="A0A084QZ62"/>